<dbReference type="SUPFAM" id="SSF117916">
    <property type="entry name" value="Fe-S cluster assembly (FSCA) domain-like"/>
    <property type="match status" value="1"/>
</dbReference>
<dbReference type="EMBL" id="BSPX01000047">
    <property type="protein sequence ID" value="GLT23412.1"/>
    <property type="molecule type" value="Genomic_DNA"/>
</dbReference>
<evidence type="ECO:0000259" key="1">
    <source>
        <dbReference type="Pfam" id="PF01883"/>
    </source>
</evidence>
<reference evidence="4" key="1">
    <citation type="journal article" date="2019" name="Int. J. Syst. Evol. Microbiol.">
        <title>The Global Catalogue of Microorganisms (GCM) 10K type strain sequencing project: providing services to taxonomists for standard genome sequencing and annotation.</title>
        <authorList>
            <consortium name="The Broad Institute Genomics Platform"/>
            <consortium name="The Broad Institute Genome Sequencing Center for Infectious Disease"/>
            <person name="Wu L."/>
            <person name="Ma J."/>
        </authorList>
    </citation>
    <scope>NUCLEOTIDE SEQUENCE [LARGE SCALE GENOMIC DNA]</scope>
    <source>
        <strain evidence="4">NBRC 102407</strain>
    </source>
</reference>
<dbReference type="InterPro" id="IPR002744">
    <property type="entry name" value="MIP18-like"/>
</dbReference>
<comment type="caution">
    <text evidence="3">The sequence shown here is derived from an EMBL/GenBank/DDBJ whole genome shotgun (WGS) entry which is preliminary data.</text>
</comment>
<evidence type="ECO:0000313" key="4">
    <source>
        <dbReference type="Proteomes" id="UP001157167"/>
    </source>
</evidence>
<evidence type="ECO:0000313" key="3">
    <source>
        <dbReference type="EMBL" id="GLT23412.1"/>
    </source>
</evidence>
<feature type="domain" description="MIP18 family-like" evidence="1">
    <location>
        <begin position="16"/>
        <end position="79"/>
    </location>
</feature>
<proteinExistence type="predicted"/>
<sequence>MSATPMPAPAPDELIDRVLTALDSLTDPEIPVVTLRELGILRDVRMTDDGLEVVITPTYSGCPAMGQIEDDVRATLAGIGIAARVVTRLSPAWTTDWMSEAAKEKLRAYGIAPPHRLPAPEVGVVRFMKKPAAETVACPQCGSTNTTLTSQFSSTACKALYRCLDCREPFDYFKPY</sequence>
<dbReference type="InterPro" id="IPR034904">
    <property type="entry name" value="FSCA_dom_sf"/>
</dbReference>
<accession>A0ABQ6FFL5</accession>
<dbReference type="Pfam" id="PF23451">
    <property type="entry name" value="Zn_ribbon_PaaD"/>
    <property type="match status" value="1"/>
</dbReference>
<evidence type="ECO:0000259" key="2">
    <source>
        <dbReference type="Pfam" id="PF23451"/>
    </source>
</evidence>
<dbReference type="InterPro" id="IPR052339">
    <property type="entry name" value="Fe-S_Maturation_MIP18"/>
</dbReference>
<feature type="domain" description="PaaD zinc beta ribbon" evidence="2">
    <location>
        <begin position="130"/>
        <end position="174"/>
    </location>
</feature>
<dbReference type="Pfam" id="PF01883">
    <property type="entry name" value="FeS_assembly_P"/>
    <property type="match status" value="1"/>
</dbReference>
<organism evidence="3 4">
    <name type="scientific">Zoogloea oryzae</name>
    <dbReference type="NCBI Taxonomy" id="310767"/>
    <lineage>
        <taxon>Bacteria</taxon>
        <taxon>Pseudomonadati</taxon>
        <taxon>Pseudomonadota</taxon>
        <taxon>Betaproteobacteria</taxon>
        <taxon>Rhodocyclales</taxon>
        <taxon>Zoogloeaceae</taxon>
        <taxon>Zoogloea</taxon>
    </lineage>
</organism>
<dbReference type="NCBIfam" id="TIGR02159">
    <property type="entry name" value="PA_CoA_Oxy4"/>
    <property type="match status" value="1"/>
</dbReference>
<keyword evidence="4" id="KW-1185">Reference proteome</keyword>
<dbReference type="InterPro" id="IPR011883">
    <property type="entry name" value="PaaD-like"/>
</dbReference>
<protein>
    <submittedName>
        <fullName evidence="3">Phenylacetic acid degradation protein PaaD</fullName>
    </submittedName>
</protein>
<dbReference type="RefSeq" id="WP_284188618.1">
    <property type="nucleotide sequence ID" value="NZ_BSPX01000047.1"/>
</dbReference>
<dbReference type="Proteomes" id="UP001157167">
    <property type="component" value="Unassembled WGS sequence"/>
</dbReference>
<gene>
    <name evidence="3" type="primary">paaD</name>
    <name evidence="3" type="ORF">GCM10007933_28780</name>
</gene>
<dbReference type="PANTHER" id="PTHR42831:SF3">
    <property type="entry name" value="1,2-PHENYLACETYL-COA EPOXIDASE, SUBUNIT D-RELATED"/>
    <property type="match status" value="1"/>
</dbReference>
<dbReference type="InterPro" id="IPR056572">
    <property type="entry name" value="Zn_ribbon_PaaD"/>
</dbReference>
<name>A0ABQ6FFL5_9RHOO</name>
<dbReference type="Gene3D" id="3.30.300.130">
    <property type="entry name" value="Fe-S cluster assembly (FSCA)"/>
    <property type="match status" value="1"/>
</dbReference>
<dbReference type="PANTHER" id="PTHR42831">
    <property type="entry name" value="FE-S PROTEIN MATURATION AUXILIARY FACTOR YITW"/>
    <property type="match status" value="1"/>
</dbReference>